<proteinExistence type="predicted"/>
<dbReference type="Proteomes" id="UP000194204">
    <property type="component" value="Unassembled WGS sequence"/>
</dbReference>
<evidence type="ECO:0000256" key="1">
    <source>
        <dbReference type="SAM" id="MobiDB-lite"/>
    </source>
</evidence>
<dbReference type="OrthoDB" id="3261089at2"/>
<dbReference type="EMBL" id="MUBK01000004">
    <property type="protein sequence ID" value="OTA21233.1"/>
    <property type="molecule type" value="Genomic_DNA"/>
</dbReference>
<sequence>MAKIKKTPPKPASDEPLWKKRAHNDAPTGEGNTLGEITGQPPKSTQIPEEANPVIQSNTQNEGGFWHGVAQGAKAAGGAVVGVGKGVLKNLGNTAIDVGELAYKGVQYIAASEMEQAAMRQGAWGNEENSKQLRDAANALKENARNSNLDEYRFTIEGPAEEIGDFIADFNPKGAIKGAVKGGARMISKITAKGETKAAAKAGKKAEQNASKADAKSDKPTESAEKPQEPPKKGGKVKGVKKTKVPCFDPYNSRRYKKLKTEKERQAFLKEYSAQLRRQQDAINNMSPEDFKIARDAYKKNKRNSKAATAQEDFRNDTERDISDKIFRNLIGKGKEPDGAQEIANRKAKQALQGLAALHEPDMVAGGYGQYAPKKMGDSRINSAIGGSWKGSRIGTLDKAAKEAVDSGLGDTKMNVQLELCRGKGKK</sequence>
<protein>
    <recommendedName>
        <fullName evidence="2">Novel toxin 15 domain-containing protein</fullName>
    </recommendedName>
</protein>
<dbReference type="RefSeq" id="WP_086111725.1">
    <property type="nucleotide sequence ID" value="NZ_CAWNHF010000145.1"/>
</dbReference>
<organism evidence="3 4">
    <name type="scientific">Xenorhabdus beddingii</name>
    <dbReference type="NCBI Taxonomy" id="40578"/>
    <lineage>
        <taxon>Bacteria</taxon>
        <taxon>Pseudomonadati</taxon>
        <taxon>Pseudomonadota</taxon>
        <taxon>Gammaproteobacteria</taxon>
        <taxon>Enterobacterales</taxon>
        <taxon>Morganellaceae</taxon>
        <taxon>Xenorhabdus</taxon>
    </lineage>
</organism>
<dbReference type="AlphaFoldDB" id="A0A1Y2SR04"/>
<feature type="domain" description="Novel toxin 15" evidence="2">
    <location>
        <begin position="269"/>
        <end position="418"/>
    </location>
</feature>
<evidence type="ECO:0000313" key="4">
    <source>
        <dbReference type="Proteomes" id="UP000194204"/>
    </source>
</evidence>
<feature type="region of interest" description="Disordered" evidence="1">
    <location>
        <begin position="1"/>
        <end position="59"/>
    </location>
</feature>
<keyword evidence="4" id="KW-1185">Reference proteome</keyword>
<reference evidence="3 4" key="1">
    <citation type="submission" date="2017-01" db="EMBL/GenBank/DDBJ databases">
        <title>Deconstructing symbiosis and pathogenesis requirements using a combined genomic-metabolomic approach.</title>
        <authorList>
            <person name="Tobias N.J."/>
            <person name="Wolff H."/>
            <person name="Djahanschiri B."/>
            <person name="Ebersberger I."/>
            <person name="Bode H.B."/>
        </authorList>
    </citation>
    <scope>NUCLEOTIDE SEQUENCE [LARGE SCALE GENOMIC DNA]</scope>
    <source>
        <strain evidence="3 4">DSM 4764</strain>
    </source>
</reference>
<evidence type="ECO:0000259" key="2">
    <source>
        <dbReference type="Pfam" id="PF15604"/>
    </source>
</evidence>
<dbReference type="InterPro" id="IPR028949">
    <property type="entry name" value="Ntox15"/>
</dbReference>
<dbReference type="Pfam" id="PF15604">
    <property type="entry name" value="Ntox15"/>
    <property type="match status" value="1"/>
</dbReference>
<comment type="caution">
    <text evidence="3">The sequence shown here is derived from an EMBL/GenBank/DDBJ whole genome shotgun (WGS) entry which is preliminary data.</text>
</comment>
<evidence type="ECO:0000313" key="3">
    <source>
        <dbReference type="EMBL" id="OTA21233.1"/>
    </source>
</evidence>
<feature type="compositionally biased region" description="Basic residues" evidence="1">
    <location>
        <begin position="233"/>
        <end position="244"/>
    </location>
</feature>
<accession>A0A1Y2SR04</accession>
<feature type="region of interest" description="Disordered" evidence="1">
    <location>
        <begin position="201"/>
        <end position="246"/>
    </location>
</feature>
<feature type="compositionally biased region" description="Basic and acidic residues" evidence="1">
    <location>
        <begin position="213"/>
        <end position="232"/>
    </location>
</feature>
<gene>
    <name evidence="3" type="ORF">Xbed_00887</name>
</gene>
<name>A0A1Y2SR04_9GAMM</name>
<dbReference type="STRING" id="40578.Xbed_00887"/>